<dbReference type="PATRIC" id="fig|1203610.3.peg.4608"/>
<evidence type="ECO:0000313" key="2">
    <source>
        <dbReference type="Proteomes" id="UP000033035"/>
    </source>
</evidence>
<accession>A0A0F5IWD7</accession>
<dbReference type="HOGENOM" id="CLU_185107_0_0_10"/>
<proteinExistence type="predicted"/>
<comment type="caution">
    <text evidence="1">The sequence shown here is derived from an EMBL/GenBank/DDBJ whole genome shotgun (WGS) entry which is preliminary data.</text>
</comment>
<dbReference type="Proteomes" id="UP000033035">
    <property type="component" value="Unassembled WGS sequence"/>
</dbReference>
<dbReference type="STRING" id="1203610.HMPREF1536_04521"/>
<dbReference type="EMBL" id="AQHW01000025">
    <property type="protein sequence ID" value="KKB49457.1"/>
    <property type="molecule type" value="Genomic_DNA"/>
</dbReference>
<organism evidence="1 2">
    <name type="scientific">Parabacteroides gordonii MS-1 = DSM 23371</name>
    <dbReference type="NCBI Taxonomy" id="1203610"/>
    <lineage>
        <taxon>Bacteria</taxon>
        <taxon>Pseudomonadati</taxon>
        <taxon>Bacteroidota</taxon>
        <taxon>Bacteroidia</taxon>
        <taxon>Bacteroidales</taxon>
        <taxon>Tannerellaceae</taxon>
        <taxon>Parabacteroides</taxon>
    </lineage>
</organism>
<gene>
    <name evidence="1" type="ORF">HMPREF1536_04521</name>
</gene>
<dbReference type="RefSeq" id="WP_028728996.1">
    <property type="nucleotide sequence ID" value="NZ_KE386763.1"/>
</dbReference>
<dbReference type="AlphaFoldDB" id="A0A0F5IWD7"/>
<reference evidence="1 2" key="1">
    <citation type="submission" date="2013-04" db="EMBL/GenBank/DDBJ databases">
        <title>The Genome Sequence of Parabacteroides gordonii DSM 23371.</title>
        <authorList>
            <consortium name="The Broad Institute Genomics Platform"/>
            <person name="Earl A."/>
            <person name="Ward D."/>
            <person name="Feldgarden M."/>
            <person name="Gevers D."/>
            <person name="Martens E."/>
            <person name="Sakamoto M."/>
            <person name="Benno Y."/>
            <person name="Suzuki N."/>
            <person name="Matsunaga N."/>
            <person name="Koshihara K."/>
            <person name="Seki M."/>
            <person name="Komiya H."/>
            <person name="Walker B."/>
            <person name="Young S."/>
            <person name="Zeng Q."/>
            <person name="Gargeya S."/>
            <person name="Fitzgerald M."/>
            <person name="Haas B."/>
            <person name="Abouelleil A."/>
            <person name="Allen A.W."/>
            <person name="Alvarado L."/>
            <person name="Arachchi H.M."/>
            <person name="Berlin A.M."/>
            <person name="Chapman S.B."/>
            <person name="Gainer-Dewar J."/>
            <person name="Goldberg J."/>
            <person name="Griggs A."/>
            <person name="Gujja S."/>
            <person name="Hansen M."/>
            <person name="Howarth C."/>
            <person name="Imamovic A."/>
            <person name="Ireland A."/>
            <person name="Larimer J."/>
            <person name="McCowan C."/>
            <person name="Murphy C."/>
            <person name="Pearson M."/>
            <person name="Poon T.W."/>
            <person name="Priest M."/>
            <person name="Roberts A."/>
            <person name="Saif S."/>
            <person name="Shea T."/>
            <person name="Sisk P."/>
            <person name="Sykes S."/>
            <person name="Wortman J."/>
            <person name="Nusbaum C."/>
            <person name="Birren B."/>
        </authorList>
    </citation>
    <scope>NUCLEOTIDE SEQUENCE [LARGE SCALE GENOMIC DNA]</scope>
    <source>
        <strain evidence="1 2">MS-1</strain>
    </source>
</reference>
<sequence length="76" mass="8787">MNKLLRTELFNLLIEKSKEEVNNNVMQNAYDEFIEKIRDISNENDYSTTYRILVATRIEIASLETIPLYGQGGKCA</sequence>
<evidence type="ECO:0000313" key="1">
    <source>
        <dbReference type="EMBL" id="KKB49457.1"/>
    </source>
</evidence>
<keyword evidence="2" id="KW-1185">Reference proteome</keyword>
<protein>
    <submittedName>
        <fullName evidence="1">Uncharacterized protein</fullName>
    </submittedName>
</protein>
<name>A0A0F5IWD7_9BACT</name>